<dbReference type="EMBL" id="CP019948">
    <property type="protein sequence ID" value="ARN80908.1"/>
    <property type="molecule type" value="Genomic_DNA"/>
</dbReference>
<name>A0A1W6MTI9_9HYPH</name>
<dbReference type="STRING" id="655015.B1812_07270"/>
<dbReference type="InterPro" id="IPR036388">
    <property type="entry name" value="WH-like_DNA-bd_sf"/>
</dbReference>
<reference evidence="2 3" key="1">
    <citation type="submission" date="2017-02" db="EMBL/GenBank/DDBJ databases">
        <authorList>
            <person name="Peterson S.W."/>
        </authorList>
    </citation>
    <scope>NUCLEOTIDE SEQUENCE [LARGE SCALE GENOMIC DNA]</scope>
    <source>
        <strain evidence="2 3">S285</strain>
    </source>
</reference>
<dbReference type="Proteomes" id="UP000193978">
    <property type="component" value="Chromosome"/>
</dbReference>
<accession>A0A1W6MTI9</accession>
<proteinExistence type="predicted"/>
<gene>
    <name evidence="2" type="ORF">B1812_07270</name>
</gene>
<evidence type="ECO:0000313" key="2">
    <source>
        <dbReference type="EMBL" id="ARN80908.1"/>
    </source>
</evidence>
<dbReference type="InterPro" id="IPR036390">
    <property type="entry name" value="WH_DNA-bd_sf"/>
</dbReference>
<keyword evidence="3" id="KW-1185">Reference proteome</keyword>
<dbReference type="OrthoDB" id="9800709at2"/>
<dbReference type="PANTHER" id="PTHR30432">
    <property type="entry name" value="TRANSCRIPTIONAL REGULATOR MODE"/>
    <property type="match status" value="1"/>
</dbReference>
<dbReference type="PANTHER" id="PTHR30432:SF1">
    <property type="entry name" value="DNA-BINDING TRANSCRIPTIONAL DUAL REGULATOR MODE"/>
    <property type="match status" value="1"/>
</dbReference>
<protein>
    <submittedName>
        <fullName evidence="2">ModE family transcriptional regulator</fullName>
    </submittedName>
</protein>
<dbReference type="InterPro" id="IPR051815">
    <property type="entry name" value="Molybdate_resp_trans_reg"/>
</dbReference>
<organism evidence="2 3">
    <name type="scientific">Methylocystis bryophila</name>
    <dbReference type="NCBI Taxonomy" id="655015"/>
    <lineage>
        <taxon>Bacteria</taxon>
        <taxon>Pseudomonadati</taxon>
        <taxon>Pseudomonadota</taxon>
        <taxon>Alphaproteobacteria</taxon>
        <taxon>Hyphomicrobiales</taxon>
        <taxon>Methylocystaceae</taxon>
        <taxon>Methylocystis</taxon>
    </lineage>
</organism>
<evidence type="ECO:0000313" key="3">
    <source>
        <dbReference type="Proteomes" id="UP000193978"/>
    </source>
</evidence>
<dbReference type="RefSeq" id="WP_085770996.1">
    <property type="nucleotide sequence ID" value="NZ_AP027149.1"/>
</dbReference>
<dbReference type="SUPFAM" id="SSF46785">
    <property type="entry name" value="Winged helix' DNA-binding domain"/>
    <property type="match status" value="1"/>
</dbReference>
<feature type="region of interest" description="Disordered" evidence="1">
    <location>
        <begin position="128"/>
        <end position="149"/>
    </location>
</feature>
<dbReference type="Gene3D" id="1.10.10.10">
    <property type="entry name" value="Winged helix-like DNA-binding domain superfamily/Winged helix DNA-binding domain"/>
    <property type="match status" value="1"/>
</dbReference>
<sequence>MSGDQKPTAPRAETRLEIALHFSNGGRLTPDELRVIAAVRKQRSILGASRATGLSYRTCWLIVDALNRAFEQPVIATHPGRRGGGAELTPFGERLVALYASIERRARSQAKLALEEIAAALNPNFERRASDAASEAAKPESVPRRSQGS</sequence>
<dbReference type="KEGG" id="mbry:B1812_07270"/>
<dbReference type="AlphaFoldDB" id="A0A1W6MTI9"/>
<evidence type="ECO:0000256" key="1">
    <source>
        <dbReference type="SAM" id="MobiDB-lite"/>
    </source>
</evidence>